<name>A0A3D9XRK0_PARVE</name>
<dbReference type="Proteomes" id="UP000256941">
    <property type="component" value="Unassembled WGS sequence"/>
</dbReference>
<dbReference type="SUPFAM" id="SSF56300">
    <property type="entry name" value="Metallo-dependent phosphatases"/>
    <property type="match status" value="1"/>
</dbReference>
<organism evidence="2 3">
    <name type="scientific">Paracoccus versutus</name>
    <name type="common">Thiobacillus versutus</name>
    <dbReference type="NCBI Taxonomy" id="34007"/>
    <lineage>
        <taxon>Bacteria</taxon>
        <taxon>Pseudomonadati</taxon>
        <taxon>Pseudomonadota</taxon>
        <taxon>Alphaproteobacteria</taxon>
        <taxon>Rhodobacterales</taxon>
        <taxon>Paracoccaceae</taxon>
        <taxon>Paracoccus</taxon>
    </lineage>
</organism>
<dbReference type="AlphaFoldDB" id="A0A3D9XRK0"/>
<accession>A0A3D9XRK0</accession>
<dbReference type="Gene3D" id="3.60.21.10">
    <property type="match status" value="1"/>
</dbReference>
<proteinExistence type="predicted"/>
<feature type="domain" description="Calcineurin-like phosphoesterase" evidence="1">
    <location>
        <begin position="1"/>
        <end position="81"/>
    </location>
</feature>
<evidence type="ECO:0000313" key="3">
    <source>
        <dbReference type="Proteomes" id="UP000256941"/>
    </source>
</evidence>
<reference evidence="2 3" key="1">
    <citation type="submission" date="2018-08" db="EMBL/GenBank/DDBJ databases">
        <title>Genomic Encyclopedia of Archaeal and Bacterial Type Strains, Phase II (KMG-II): from individual species to whole genera.</title>
        <authorList>
            <person name="Goeker M."/>
        </authorList>
    </citation>
    <scope>NUCLEOTIDE SEQUENCE [LARGE SCALE GENOMIC DNA]</scope>
    <source>
        <strain evidence="2 3">DSM 17099</strain>
    </source>
</reference>
<dbReference type="Pfam" id="PF00149">
    <property type="entry name" value="Metallophos"/>
    <property type="match status" value="1"/>
</dbReference>
<sequence>MRILVTADLHLAFWLQAGRDPLAALDAELLASLDALIVAGDLSNKPKVRWPHMLRHLGRYVEPGRSHLRPGNHDYDDHALDGDDSLAAICAGAGEHSCRRRNSSSATCASCAARSGQISPCAAICAWAMMAAQRDDCRYRIS</sequence>
<dbReference type="GO" id="GO:0016787">
    <property type="term" value="F:hydrolase activity"/>
    <property type="evidence" value="ECO:0007669"/>
    <property type="project" value="InterPro"/>
</dbReference>
<dbReference type="RefSeq" id="WP_166435416.1">
    <property type="nucleotide sequence ID" value="NZ_CP038196.1"/>
</dbReference>
<evidence type="ECO:0000313" key="2">
    <source>
        <dbReference type="EMBL" id="REF73025.1"/>
    </source>
</evidence>
<dbReference type="InterPro" id="IPR029052">
    <property type="entry name" value="Metallo-depent_PP-like"/>
</dbReference>
<dbReference type="EMBL" id="QTUJ01000001">
    <property type="protein sequence ID" value="REF73025.1"/>
    <property type="molecule type" value="Genomic_DNA"/>
</dbReference>
<dbReference type="InterPro" id="IPR004843">
    <property type="entry name" value="Calcineurin-like_PHP"/>
</dbReference>
<gene>
    <name evidence="2" type="ORF">BDD41_1530</name>
</gene>
<evidence type="ECO:0000259" key="1">
    <source>
        <dbReference type="Pfam" id="PF00149"/>
    </source>
</evidence>
<comment type="caution">
    <text evidence="2">The sequence shown here is derived from an EMBL/GenBank/DDBJ whole genome shotgun (WGS) entry which is preliminary data.</text>
</comment>
<protein>
    <submittedName>
        <fullName evidence="2">Calcineurin-like phosphoesterase family protein</fullName>
    </submittedName>
</protein>